<feature type="non-terminal residue" evidence="1">
    <location>
        <position position="67"/>
    </location>
</feature>
<protein>
    <submittedName>
        <fullName evidence="1">14962_t:CDS:1</fullName>
    </submittedName>
</protein>
<comment type="caution">
    <text evidence="1">The sequence shown here is derived from an EMBL/GenBank/DDBJ whole genome shotgun (WGS) entry which is preliminary data.</text>
</comment>
<proteinExistence type="predicted"/>
<name>A0A9N9EVZ6_9GLOM</name>
<reference evidence="1" key="1">
    <citation type="submission" date="2021-06" db="EMBL/GenBank/DDBJ databases">
        <authorList>
            <person name="Kallberg Y."/>
            <person name="Tangrot J."/>
            <person name="Rosling A."/>
        </authorList>
    </citation>
    <scope>NUCLEOTIDE SEQUENCE</scope>
    <source>
        <strain evidence="1">CL551</strain>
    </source>
</reference>
<dbReference type="Proteomes" id="UP000789342">
    <property type="component" value="Unassembled WGS sequence"/>
</dbReference>
<organism evidence="1 2">
    <name type="scientific">Acaulospora morrowiae</name>
    <dbReference type="NCBI Taxonomy" id="94023"/>
    <lineage>
        <taxon>Eukaryota</taxon>
        <taxon>Fungi</taxon>
        <taxon>Fungi incertae sedis</taxon>
        <taxon>Mucoromycota</taxon>
        <taxon>Glomeromycotina</taxon>
        <taxon>Glomeromycetes</taxon>
        <taxon>Diversisporales</taxon>
        <taxon>Acaulosporaceae</taxon>
        <taxon>Acaulospora</taxon>
    </lineage>
</organism>
<dbReference type="OrthoDB" id="428895at2759"/>
<accession>A0A9N9EVZ6</accession>
<evidence type="ECO:0000313" key="2">
    <source>
        <dbReference type="Proteomes" id="UP000789342"/>
    </source>
</evidence>
<dbReference type="EMBL" id="CAJVPV010016226">
    <property type="protein sequence ID" value="CAG8696937.1"/>
    <property type="molecule type" value="Genomic_DNA"/>
</dbReference>
<gene>
    <name evidence="1" type="ORF">AMORRO_LOCUS11897</name>
</gene>
<dbReference type="AlphaFoldDB" id="A0A9N9EVZ6"/>
<keyword evidence="2" id="KW-1185">Reference proteome</keyword>
<sequence>MSFPSPPPHKVQPDDETLEYGGLNRERMVDDLSDAEDELLQPVLPVSRKPIIGPSRPPATGEEYLRM</sequence>
<evidence type="ECO:0000313" key="1">
    <source>
        <dbReference type="EMBL" id="CAG8696937.1"/>
    </source>
</evidence>